<accession>D3Q6A9</accession>
<dbReference type="InterPro" id="IPR032808">
    <property type="entry name" value="DoxX"/>
</dbReference>
<dbReference type="Proteomes" id="UP000000844">
    <property type="component" value="Chromosome"/>
</dbReference>
<feature type="transmembrane region" description="Helical" evidence="5">
    <location>
        <begin position="69"/>
        <end position="87"/>
    </location>
</feature>
<keyword evidence="4 5" id="KW-0472">Membrane</keyword>
<evidence type="ECO:0000256" key="4">
    <source>
        <dbReference type="ARBA" id="ARBA00023136"/>
    </source>
</evidence>
<feature type="transmembrane region" description="Helical" evidence="5">
    <location>
        <begin position="6"/>
        <end position="31"/>
    </location>
</feature>
<dbReference type="OrthoDB" id="165191at2"/>
<evidence type="ECO:0000256" key="2">
    <source>
        <dbReference type="ARBA" id="ARBA00022692"/>
    </source>
</evidence>
<feature type="transmembrane region" description="Helical" evidence="5">
    <location>
        <begin position="99"/>
        <end position="118"/>
    </location>
</feature>
<name>D3Q6A9_STANL</name>
<keyword evidence="7" id="KW-1185">Reference proteome</keyword>
<reference evidence="6 7" key="1">
    <citation type="journal article" date="2009" name="Stand. Genomic Sci.">
        <title>Complete genome sequence of Stackebrandtia nassauensis type strain (LLR-40K-21).</title>
        <authorList>
            <person name="Munk C."/>
            <person name="Lapidus A."/>
            <person name="Copeland A."/>
            <person name="Jando M."/>
            <person name="Mayilraj S."/>
            <person name="Glavina Del Rio T."/>
            <person name="Nolan M."/>
            <person name="Chen F."/>
            <person name="Lucas S."/>
            <person name="Tice H."/>
            <person name="Cheng J.F."/>
            <person name="Han C."/>
            <person name="Detter J.C."/>
            <person name="Bruce D."/>
            <person name="Goodwin L."/>
            <person name="Chain P."/>
            <person name="Pitluck S."/>
            <person name="Goker M."/>
            <person name="Ovchinikova G."/>
            <person name="Pati A."/>
            <person name="Ivanova N."/>
            <person name="Mavromatis K."/>
            <person name="Chen A."/>
            <person name="Palaniappan K."/>
            <person name="Land M."/>
            <person name="Hauser L."/>
            <person name="Chang Y.J."/>
            <person name="Jeffries C.D."/>
            <person name="Bristow J."/>
            <person name="Eisen J.A."/>
            <person name="Markowitz V."/>
            <person name="Hugenholtz P."/>
            <person name="Kyrpides N.C."/>
            <person name="Klenk H.P."/>
        </authorList>
    </citation>
    <scope>NUCLEOTIDE SEQUENCE [LARGE SCALE GENOMIC DNA]</scope>
    <source>
        <strain evidence="7">DSM 44728 / CIP 108903 / NRRL B-16338 / NBRC 102104 / LLR-40K-21</strain>
    </source>
</reference>
<evidence type="ECO:0000256" key="5">
    <source>
        <dbReference type="SAM" id="Phobius"/>
    </source>
</evidence>
<comment type="subcellular location">
    <subcellularLocation>
        <location evidence="1">Membrane</location>
        <topology evidence="1">Multi-pass membrane protein</topology>
    </subcellularLocation>
</comment>
<keyword evidence="3 5" id="KW-1133">Transmembrane helix</keyword>
<evidence type="ECO:0000256" key="1">
    <source>
        <dbReference type="ARBA" id="ARBA00004141"/>
    </source>
</evidence>
<organism evidence="6 7">
    <name type="scientific">Stackebrandtia nassauensis (strain DSM 44728 / CIP 108903 / NRRL B-16338 / NBRC 102104 / LLR-40K-21)</name>
    <dbReference type="NCBI Taxonomy" id="446470"/>
    <lineage>
        <taxon>Bacteria</taxon>
        <taxon>Bacillati</taxon>
        <taxon>Actinomycetota</taxon>
        <taxon>Actinomycetes</taxon>
        <taxon>Glycomycetales</taxon>
        <taxon>Glycomycetaceae</taxon>
        <taxon>Stackebrandtia</taxon>
    </lineage>
</organism>
<dbReference type="EMBL" id="CP001778">
    <property type="protein sequence ID" value="ADD42284.1"/>
    <property type="molecule type" value="Genomic_DNA"/>
</dbReference>
<dbReference type="GO" id="GO:0016020">
    <property type="term" value="C:membrane"/>
    <property type="evidence" value="ECO:0007669"/>
    <property type="project" value="UniProtKB-SubCell"/>
</dbReference>
<dbReference type="KEGG" id="sna:Snas_2605"/>
<proteinExistence type="predicted"/>
<dbReference type="AlphaFoldDB" id="D3Q6A9"/>
<evidence type="ECO:0000256" key="3">
    <source>
        <dbReference type="ARBA" id="ARBA00022989"/>
    </source>
</evidence>
<evidence type="ECO:0000313" key="6">
    <source>
        <dbReference type="EMBL" id="ADD42284.1"/>
    </source>
</evidence>
<dbReference type="RefSeq" id="WP_013017855.1">
    <property type="nucleotide sequence ID" value="NC_013947.1"/>
</dbReference>
<gene>
    <name evidence="6" type="ordered locus">Snas_2605</name>
</gene>
<protein>
    <recommendedName>
        <fullName evidence="8">DoxX family protein</fullName>
    </recommendedName>
</protein>
<sequence>MTIASTILSIALIAFFGSLGGAKLVLAPSVVEHVTALGFSMRACRIIGGLEIAACLGLIVGFFWEPVSLVASLGLFTLMIGALRAQLWAGIDIRTALPAVWLGAVALAATVITAVNLAV</sequence>
<evidence type="ECO:0000313" key="7">
    <source>
        <dbReference type="Proteomes" id="UP000000844"/>
    </source>
</evidence>
<keyword evidence="2 5" id="KW-0812">Transmembrane</keyword>
<dbReference type="Pfam" id="PF13564">
    <property type="entry name" value="DoxX_2"/>
    <property type="match status" value="1"/>
</dbReference>
<feature type="transmembrane region" description="Helical" evidence="5">
    <location>
        <begin position="43"/>
        <end position="63"/>
    </location>
</feature>
<dbReference type="HOGENOM" id="CLU_126433_5_0_11"/>
<evidence type="ECO:0008006" key="8">
    <source>
        <dbReference type="Google" id="ProtNLM"/>
    </source>
</evidence>
<dbReference type="STRING" id="446470.Snas_2605"/>